<gene>
    <name evidence="1" type="ORF">EF294_02485</name>
</gene>
<dbReference type="EMBL" id="RKMH01000002">
    <property type="protein sequence ID" value="RPA65643.1"/>
    <property type="molecule type" value="Genomic_DNA"/>
</dbReference>
<proteinExistence type="predicted"/>
<evidence type="ECO:0000313" key="1">
    <source>
        <dbReference type="EMBL" id="RPA65643.1"/>
    </source>
</evidence>
<protein>
    <submittedName>
        <fullName evidence="1">Uncharacterized protein</fullName>
    </submittedName>
</protein>
<organism evidence="1 2">
    <name type="scientific">Gordonia oryzae</name>
    <dbReference type="NCBI Taxonomy" id="2487349"/>
    <lineage>
        <taxon>Bacteria</taxon>
        <taxon>Bacillati</taxon>
        <taxon>Actinomycetota</taxon>
        <taxon>Actinomycetes</taxon>
        <taxon>Mycobacteriales</taxon>
        <taxon>Gordoniaceae</taxon>
        <taxon>Gordonia</taxon>
    </lineage>
</organism>
<keyword evidence="2" id="KW-1185">Reference proteome</keyword>
<accession>A0A3N4GRR5</accession>
<reference evidence="1 2" key="1">
    <citation type="submission" date="2018-11" db="EMBL/GenBank/DDBJ databases">
        <title>Draft genome sequence of Gordonia sp. RS15-1S isolated from rice stems.</title>
        <authorList>
            <person name="Muangham S."/>
        </authorList>
    </citation>
    <scope>NUCLEOTIDE SEQUENCE [LARGE SCALE GENOMIC DNA]</scope>
    <source>
        <strain evidence="1 2">RS15-1S</strain>
    </source>
</reference>
<dbReference type="Proteomes" id="UP000267536">
    <property type="component" value="Unassembled WGS sequence"/>
</dbReference>
<dbReference type="OrthoDB" id="4628830at2"/>
<name>A0A3N4GRR5_9ACTN</name>
<dbReference type="RefSeq" id="WP_123925422.1">
    <property type="nucleotide sequence ID" value="NZ_JBPSDP010000009.1"/>
</dbReference>
<comment type="caution">
    <text evidence="1">The sequence shown here is derived from an EMBL/GenBank/DDBJ whole genome shotgun (WGS) entry which is preliminary data.</text>
</comment>
<sequence length="112" mass="11562">MTVAADLDRLRSLGAELHGLAGAAMMLPATSGQDAISAARPGLVKAVDEALDIAQAVVSGVLIPGIRERLSETGDVMINVAKRFEASDEQNADQIAALYTAATGDWDVTDPA</sequence>
<dbReference type="AlphaFoldDB" id="A0A3N4GRR5"/>
<evidence type="ECO:0000313" key="2">
    <source>
        <dbReference type="Proteomes" id="UP000267536"/>
    </source>
</evidence>